<keyword evidence="5 8" id="KW-1133">Transmembrane helix</keyword>
<organism evidence="9 10">
    <name type="scientific">Candidula unifasciata</name>
    <dbReference type="NCBI Taxonomy" id="100452"/>
    <lineage>
        <taxon>Eukaryota</taxon>
        <taxon>Metazoa</taxon>
        <taxon>Spiralia</taxon>
        <taxon>Lophotrochozoa</taxon>
        <taxon>Mollusca</taxon>
        <taxon>Gastropoda</taxon>
        <taxon>Heterobranchia</taxon>
        <taxon>Euthyneura</taxon>
        <taxon>Panpulmonata</taxon>
        <taxon>Eupulmonata</taxon>
        <taxon>Stylommatophora</taxon>
        <taxon>Helicina</taxon>
        <taxon>Helicoidea</taxon>
        <taxon>Geomitridae</taxon>
        <taxon>Candidula</taxon>
    </lineage>
</organism>
<evidence type="ECO:0000256" key="6">
    <source>
        <dbReference type="ARBA" id="ARBA00023136"/>
    </source>
</evidence>
<protein>
    <submittedName>
        <fullName evidence="9">Uncharacterized protein</fullName>
    </submittedName>
</protein>
<sequence length="238" mass="26492">MSTDKGSHVCASSAGLPHLNVESGVVDSRSPNTRPNYSDTTTDSSANTYLNSMLPSLAGDYTSRTRRAECKPSLTNRVSASLVCGQFDPEGMSISYPWRRKCNKKLHRLVYIFVAYTLAILAINGFRFIGVDTATEKSVLSSQTDQVVVDDHLVLERFRRAIVVTDHLHFSKGKLQRVIYNKTCLPRSVENFPANFMTLQDTKDGGVVIHIFLALYMFAALAVVCDDYFVPSLEHICE</sequence>
<proteinExistence type="inferred from homology"/>
<evidence type="ECO:0000256" key="8">
    <source>
        <dbReference type="SAM" id="Phobius"/>
    </source>
</evidence>
<keyword evidence="3" id="KW-0050">Antiport</keyword>
<feature type="transmembrane region" description="Helical" evidence="8">
    <location>
        <begin position="207"/>
        <end position="225"/>
    </location>
</feature>
<name>A0A8S3YXC9_9EUPU</name>
<evidence type="ECO:0000256" key="3">
    <source>
        <dbReference type="ARBA" id="ARBA00022449"/>
    </source>
</evidence>
<dbReference type="PANTHER" id="PTHR10846">
    <property type="entry name" value="SODIUM/POTASSIUM/CALCIUM EXCHANGER"/>
    <property type="match status" value="1"/>
</dbReference>
<feature type="compositionally biased region" description="Polar residues" evidence="7">
    <location>
        <begin position="29"/>
        <end position="48"/>
    </location>
</feature>
<feature type="non-terminal residue" evidence="9">
    <location>
        <position position="238"/>
    </location>
</feature>
<comment type="similarity">
    <text evidence="2">Belongs to the Ca(2+):cation antiporter (CaCA) (TC 2.A.19) family. SLC24A subfamily.</text>
</comment>
<evidence type="ECO:0000256" key="7">
    <source>
        <dbReference type="SAM" id="MobiDB-lite"/>
    </source>
</evidence>
<dbReference type="OrthoDB" id="2127281at2759"/>
<keyword evidence="6 8" id="KW-0472">Membrane</keyword>
<gene>
    <name evidence="9" type="ORF">CUNI_LOCUS6446</name>
</gene>
<evidence type="ECO:0000313" key="9">
    <source>
        <dbReference type="EMBL" id="CAG5120888.1"/>
    </source>
</evidence>
<dbReference type="InterPro" id="IPR004481">
    <property type="entry name" value="K/Na/Ca-exchanger"/>
</dbReference>
<dbReference type="GO" id="GO:0005886">
    <property type="term" value="C:plasma membrane"/>
    <property type="evidence" value="ECO:0007669"/>
    <property type="project" value="TreeGrafter"/>
</dbReference>
<accession>A0A8S3YXC9</accession>
<comment type="subcellular location">
    <subcellularLocation>
        <location evidence="1">Membrane</location>
        <topology evidence="1">Multi-pass membrane protein</topology>
    </subcellularLocation>
</comment>
<keyword evidence="4 8" id="KW-0812">Transmembrane</keyword>
<dbReference type="Proteomes" id="UP000678393">
    <property type="component" value="Unassembled WGS sequence"/>
</dbReference>
<feature type="transmembrane region" description="Helical" evidence="8">
    <location>
        <begin position="109"/>
        <end position="129"/>
    </location>
</feature>
<dbReference type="EMBL" id="CAJHNH020000985">
    <property type="protein sequence ID" value="CAG5120888.1"/>
    <property type="molecule type" value="Genomic_DNA"/>
</dbReference>
<reference evidence="9" key="1">
    <citation type="submission" date="2021-04" db="EMBL/GenBank/DDBJ databases">
        <authorList>
            <consortium name="Molecular Ecology Group"/>
        </authorList>
    </citation>
    <scope>NUCLEOTIDE SEQUENCE</scope>
</reference>
<dbReference type="PANTHER" id="PTHR10846:SF73">
    <property type="entry name" value="SODIUM_CALCIUM EXCHANGER MEMBRANE REGION DOMAIN-CONTAINING PROTEIN"/>
    <property type="match status" value="1"/>
</dbReference>
<feature type="region of interest" description="Disordered" evidence="7">
    <location>
        <begin position="21"/>
        <end position="48"/>
    </location>
</feature>
<evidence type="ECO:0000256" key="5">
    <source>
        <dbReference type="ARBA" id="ARBA00022989"/>
    </source>
</evidence>
<dbReference type="GO" id="GO:0006874">
    <property type="term" value="P:intracellular calcium ion homeostasis"/>
    <property type="evidence" value="ECO:0007669"/>
    <property type="project" value="TreeGrafter"/>
</dbReference>
<evidence type="ECO:0000256" key="4">
    <source>
        <dbReference type="ARBA" id="ARBA00022692"/>
    </source>
</evidence>
<keyword evidence="10" id="KW-1185">Reference proteome</keyword>
<dbReference type="AlphaFoldDB" id="A0A8S3YXC9"/>
<dbReference type="GO" id="GO:0005262">
    <property type="term" value="F:calcium channel activity"/>
    <property type="evidence" value="ECO:0007669"/>
    <property type="project" value="TreeGrafter"/>
</dbReference>
<evidence type="ECO:0000313" key="10">
    <source>
        <dbReference type="Proteomes" id="UP000678393"/>
    </source>
</evidence>
<evidence type="ECO:0000256" key="1">
    <source>
        <dbReference type="ARBA" id="ARBA00004141"/>
    </source>
</evidence>
<evidence type="ECO:0000256" key="2">
    <source>
        <dbReference type="ARBA" id="ARBA00005364"/>
    </source>
</evidence>
<dbReference type="GO" id="GO:0008273">
    <property type="term" value="F:calcium, potassium:sodium antiporter activity"/>
    <property type="evidence" value="ECO:0007669"/>
    <property type="project" value="TreeGrafter"/>
</dbReference>
<comment type="caution">
    <text evidence="9">The sequence shown here is derived from an EMBL/GenBank/DDBJ whole genome shotgun (WGS) entry which is preliminary data.</text>
</comment>
<keyword evidence="3" id="KW-0813">Transport</keyword>